<keyword evidence="4 11" id="KW-1003">Cell membrane</keyword>
<dbReference type="NCBIfam" id="NF008215">
    <property type="entry name" value="PRK10982.1"/>
    <property type="match status" value="1"/>
</dbReference>
<evidence type="ECO:0000259" key="12">
    <source>
        <dbReference type="PROSITE" id="PS50893"/>
    </source>
</evidence>
<feature type="domain" description="ABC transporter" evidence="12">
    <location>
        <begin position="260"/>
        <end position="499"/>
    </location>
</feature>
<comment type="similarity">
    <text evidence="11">Belongs to the ABC transporter superfamily.</text>
</comment>
<dbReference type="OrthoDB" id="9771863at2"/>
<dbReference type="InterPro" id="IPR017871">
    <property type="entry name" value="ABC_transporter-like_CS"/>
</dbReference>
<dbReference type="SUPFAM" id="SSF52540">
    <property type="entry name" value="P-loop containing nucleoside triphosphate hydrolases"/>
    <property type="match status" value="2"/>
</dbReference>
<dbReference type="PANTHER" id="PTHR43790">
    <property type="entry name" value="CARBOHYDRATE TRANSPORT ATP-BINDING PROTEIN MG119-RELATED"/>
    <property type="match status" value="1"/>
</dbReference>
<comment type="subcellular location">
    <subcellularLocation>
        <location evidence="2">Cell inner membrane</location>
    </subcellularLocation>
    <subcellularLocation>
        <location evidence="1 11">Cell membrane</location>
        <topology evidence="1 11">Peripheral membrane protein</topology>
    </subcellularLocation>
</comment>
<organism evidence="13 14">
    <name type="scientific">Clostridium isatidis</name>
    <dbReference type="NCBI Taxonomy" id="182773"/>
    <lineage>
        <taxon>Bacteria</taxon>
        <taxon>Bacillati</taxon>
        <taxon>Bacillota</taxon>
        <taxon>Clostridia</taxon>
        <taxon>Eubacteriales</taxon>
        <taxon>Clostridiaceae</taxon>
        <taxon>Clostridium</taxon>
    </lineage>
</organism>
<dbReference type="InterPro" id="IPR050107">
    <property type="entry name" value="ABC_carbohydrate_import_ATPase"/>
</dbReference>
<dbReference type="FunFam" id="3.40.50.300:FF:000126">
    <property type="entry name" value="Galactose/methyl galactoside import ATP-binding protein MglA"/>
    <property type="match status" value="1"/>
</dbReference>
<dbReference type="InterPro" id="IPR003439">
    <property type="entry name" value="ABC_transporter-like_ATP-bd"/>
</dbReference>
<dbReference type="EMBL" id="CP016786">
    <property type="protein sequence ID" value="ASW43462.1"/>
    <property type="molecule type" value="Genomic_DNA"/>
</dbReference>
<evidence type="ECO:0000256" key="6">
    <source>
        <dbReference type="ARBA" id="ARBA00022737"/>
    </source>
</evidence>
<evidence type="ECO:0000313" key="14">
    <source>
        <dbReference type="Proteomes" id="UP000264883"/>
    </source>
</evidence>
<keyword evidence="3 11" id="KW-0813">Transport</keyword>
<dbReference type="EC" id="7.5.2.11" evidence="11"/>
<protein>
    <recommendedName>
        <fullName evidence="11">Ribose/galactose/methyl galactoside import ATP-binding protein</fullName>
        <ecNumber evidence="11">7.5.2.11</ecNumber>
    </recommendedName>
</protein>
<dbReference type="GO" id="GO:0005524">
    <property type="term" value="F:ATP binding"/>
    <property type="evidence" value="ECO:0007669"/>
    <property type="project" value="UniProtKB-UniRule"/>
</dbReference>
<dbReference type="GO" id="GO:0015749">
    <property type="term" value="P:monosaccharide transmembrane transport"/>
    <property type="evidence" value="ECO:0007669"/>
    <property type="project" value="UniProtKB-ARBA"/>
</dbReference>
<keyword evidence="6" id="KW-0677">Repeat</keyword>
<sequence length="499" mass="55540">MADNKYVLEMIGISKEFPGVKALDNVQLKVKPGTVHALMGENGAGKSTLMKCLFGVYIEDAGEIYIEGKKVKFSNPKQAMDNGVAMVHQELNQVLQRNVMDNIWLGRYPGKAGVVSDKEMYEETKKVLEELEIDVDPKIKMAKLSVSQRQMVEIAKAVSYNAKILVLDEPTSSLTEEEVKHLFRIINKLRARGCGIIYISHKMEEILQISDEVTVMRDGKWVDTKPAKELTTDKIIKLMVGRDLTNRFPAKTNKPGEVILEVKNLTATYQPSIKDVSFKLRKGEILGVAGLVGSKRTELLETIFGIAHHSEGEILLHGKKVENTNSRKAIRNGFALLTEERRATGIFGKLDIKSNSILANIDGYSKFGVLDDKKMTKDTQWVIDSMKVKTPSQKTLISTLSGGNQQKVIIGRWLLTEPEILLLDEPTRGIDVGAKYEIYQLIIDLANKGKGIIVVSSEMPELLGICDRIMVMSNGRLAGEGLTNDLTQEDIMTMAAKYI</sequence>
<feature type="domain" description="ABC transporter" evidence="12">
    <location>
        <begin position="8"/>
        <end position="243"/>
    </location>
</feature>
<dbReference type="PANTHER" id="PTHR43790:SF7">
    <property type="entry name" value="GALACTOSE_METHYL GALACTOSIDE IMPORT ATP-BINDING PROTEIN MGLA"/>
    <property type="match status" value="1"/>
</dbReference>
<dbReference type="SMART" id="SM00382">
    <property type="entry name" value="AAA"/>
    <property type="match status" value="2"/>
</dbReference>
<evidence type="ECO:0000256" key="3">
    <source>
        <dbReference type="ARBA" id="ARBA00022448"/>
    </source>
</evidence>
<keyword evidence="8 11" id="KW-0067">ATP-binding</keyword>
<dbReference type="PROSITE" id="PS50893">
    <property type="entry name" value="ABC_TRANSPORTER_2"/>
    <property type="match status" value="2"/>
</dbReference>
<dbReference type="FunFam" id="3.40.50.300:FF:000127">
    <property type="entry name" value="Ribose import ATP-binding protein RbsA"/>
    <property type="match status" value="1"/>
</dbReference>
<evidence type="ECO:0000256" key="1">
    <source>
        <dbReference type="ARBA" id="ARBA00004202"/>
    </source>
</evidence>
<dbReference type="PROSITE" id="PS00211">
    <property type="entry name" value="ABC_TRANSPORTER_1"/>
    <property type="match status" value="1"/>
</dbReference>
<evidence type="ECO:0000256" key="8">
    <source>
        <dbReference type="ARBA" id="ARBA00022840"/>
    </source>
</evidence>
<evidence type="ECO:0000256" key="9">
    <source>
        <dbReference type="ARBA" id="ARBA00022967"/>
    </source>
</evidence>
<keyword evidence="14" id="KW-1185">Reference proteome</keyword>
<keyword evidence="9 11" id="KW-1278">Translocase</keyword>
<dbReference type="CDD" id="cd03216">
    <property type="entry name" value="ABC_Carb_Monos_I"/>
    <property type="match status" value="1"/>
</dbReference>
<evidence type="ECO:0000313" key="13">
    <source>
        <dbReference type="EMBL" id="ASW43462.1"/>
    </source>
</evidence>
<evidence type="ECO:0000256" key="7">
    <source>
        <dbReference type="ARBA" id="ARBA00022741"/>
    </source>
</evidence>
<evidence type="ECO:0000256" key="5">
    <source>
        <dbReference type="ARBA" id="ARBA00022597"/>
    </source>
</evidence>
<dbReference type="GO" id="GO:0016887">
    <property type="term" value="F:ATP hydrolysis activity"/>
    <property type="evidence" value="ECO:0007669"/>
    <property type="project" value="InterPro"/>
</dbReference>
<name>A0A343JD54_9CLOT</name>
<dbReference type="Pfam" id="PF00005">
    <property type="entry name" value="ABC_tran"/>
    <property type="match status" value="2"/>
</dbReference>
<proteinExistence type="inferred from homology"/>
<evidence type="ECO:0000256" key="4">
    <source>
        <dbReference type="ARBA" id="ARBA00022475"/>
    </source>
</evidence>
<comment type="function">
    <text evidence="11">Part of an ABC transporter complex involved in carbohydrate import. Could be involved in ribose, galactose and/or methyl galactoside import. Responsible for energy coupling to the transport system.</text>
</comment>
<accession>A0A343JD54</accession>
<dbReference type="GO" id="GO:0043211">
    <property type="term" value="F:ABC-type carbohydrate transporter activity"/>
    <property type="evidence" value="ECO:0007669"/>
    <property type="project" value="UniProtKB-UniRule"/>
</dbReference>
<dbReference type="InterPro" id="IPR003593">
    <property type="entry name" value="AAA+_ATPase"/>
</dbReference>
<dbReference type="Proteomes" id="UP000264883">
    <property type="component" value="Chromosome"/>
</dbReference>
<gene>
    <name evidence="13" type="ORF">BEN51_08205</name>
</gene>
<dbReference type="GO" id="GO:0005886">
    <property type="term" value="C:plasma membrane"/>
    <property type="evidence" value="ECO:0007669"/>
    <property type="project" value="UniProtKB-SubCell"/>
</dbReference>
<dbReference type="CDD" id="cd03215">
    <property type="entry name" value="ABC_Carb_Monos_II"/>
    <property type="match status" value="1"/>
</dbReference>
<keyword evidence="10 11" id="KW-0472">Membrane</keyword>
<evidence type="ECO:0000256" key="10">
    <source>
        <dbReference type="ARBA" id="ARBA00023136"/>
    </source>
</evidence>
<evidence type="ECO:0000256" key="2">
    <source>
        <dbReference type="ARBA" id="ARBA00004533"/>
    </source>
</evidence>
<dbReference type="InterPro" id="IPR027417">
    <property type="entry name" value="P-loop_NTPase"/>
</dbReference>
<keyword evidence="5 11" id="KW-0762">Sugar transport</keyword>
<reference evidence="13 14" key="1">
    <citation type="submission" date="2016-08" db="EMBL/GenBank/DDBJ databases">
        <title>Complete Genome Sequence Of The Indigo Reducing Clostridium isatidis DSM15098.</title>
        <authorList>
            <person name="Little G.T."/>
            <person name="Minton N.P."/>
        </authorList>
    </citation>
    <scope>NUCLEOTIDE SEQUENCE [LARGE SCALE GENOMIC DNA]</scope>
    <source>
        <strain evidence="13 14">DSM 15098</strain>
    </source>
</reference>
<evidence type="ECO:0000256" key="11">
    <source>
        <dbReference type="RuleBase" id="RU367029"/>
    </source>
</evidence>
<dbReference type="KEGG" id="cia:BEN51_08205"/>
<dbReference type="Gene3D" id="3.40.50.300">
    <property type="entry name" value="P-loop containing nucleotide triphosphate hydrolases"/>
    <property type="match status" value="2"/>
</dbReference>
<comment type="catalytic activity">
    <reaction evidence="11">
        <text>D-galactose(out) + ATP + H2O = D-galactose(in) + ADP + phosphate + H(+)</text>
        <dbReference type="Rhea" id="RHEA:60156"/>
        <dbReference type="ChEBI" id="CHEBI:4139"/>
        <dbReference type="ChEBI" id="CHEBI:15377"/>
        <dbReference type="ChEBI" id="CHEBI:15378"/>
        <dbReference type="ChEBI" id="CHEBI:30616"/>
        <dbReference type="ChEBI" id="CHEBI:43474"/>
        <dbReference type="ChEBI" id="CHEBI:456216"/>
        <dbReference type="EC" id="7.5.2.11"/>
    </reaction>
</comment>
<dbReference type="AlphaFoldDB" id="A0A343JD54"/>
<dbReference type="RefSeq" id="WP_119865595.1">
    <property type="nucleotide sequence ID" value="NZ_CP016786.1"/>
</dbReference>
<keyword evidence="7 11" id="KW-0547">Nucleotide-binding</keyword>